<dbReference type="PROSITE" id="PS51257">
    <property type="entry name" value="PROKAR_LIPOPROTEIN"/>
    <property type="match status" value="1"/>
</dbReference>
<evidence type="ECO:0000259" key="11">
    <source>
        <dbReference type="SMART" id="SM00089"/>
    </source>
</evidence>
<feature type="chain" id="PRO_5019077969" evidence="10">
    <location>
        <begin position="26"/>
        <end position="1085"/>
    </location>
</feature>
<keyword evidence="3 9" id="KW-0812">Transmembrane</keyword>
<name>A0A443RRH5_9ACAR</name>
<keyword evidence="10" id="KW-0732">Signal</keyword>
<evidence type="ECO:0000256" key="10">
    <source>
        <dbReference type="SAM" id="SignalP"/>
    </source>
</evidence>
<evidence type="ECO:0000256" key="2">
    <source>
        <dbReference type="ARBA" id="ARBA00022475"/>
    </source>
</evidence>
<dbReference type="OrthoDB" id="536372at2759"/>
<keyword evidence="13" id="KW-1185">Reference proteome</keyword>
<dbReference type="InterPro" id="IPR035986">
    <property type="entry name" value="PKD_dom_sf"/>
</dbReference>
<dbReference type="Pfam" id="PF23597">
    <property type="entry name" value="KIAA0319_N"/>
    <property type="match status" value="1"/>
</dbReference>
<accession>A0A443RRH5</accession>
<organism evidence="12 13">
    <name type="scientific">Dinothrombium tinctorium</name>
    <dbReference type="NCBI Taxonomy" id="1965070"/>
    <lineage>
        <taxon>Eukaryota</taxon>
        <taxon>Metazoa</taxon>
        <taxon>Ecdysozoa</taxon>
        <taxon>Arthropoda</taxon>
        <taxon>Chelicerata</taxon>
        <taxon>Arachnida</taxon>
        <taxon>Acari</taxon>
        <taxon>Acariformes</taxon>
        <taxon>Trombidiformes</taxon>
        <taxon>Prostigmata</taxon>
        <taxon>Anystina</taxon>
        <taxon>Parasitengona</taxon>
        <taxon>Trombidioidea</taxon>
        <taxon>Trombidiidae</taxon>
        <taxon>Dinothrombium</taxon>
    </lineage>
</organism>
<dbReference type="InterPro" id="IPR013783">
    <property type="entry name" value="Ig-like_fold"/>
</dbReference>
<gene>
    <name evidence="12" type="ORF">B4U79_08051</name>
</gene>
<feature type="transmembrane region" description="Helical" evidence="9">
    <location>
        <begin position="823"/>
        <end position="844"/>
    </location>
</feature>
<evidence type="ECO:0000256" key="5">
    <source>
        <dbReference type="ARBA" id="ARBA00022989"/>
    </source>
</evidence>
<evidence type="ECO:0000256" key="1">
    <source>
        <dbReference type="ARBA" id="ARBA00004236"/>
    </source>
</evidence>
<protein>
    <submittedName>
        <fullName evidence="12">Dyslexia-associated protein KIAA0319-like protein</fullName>
    </submittedName>
</protein>
<dbReference type="FunFam" id="2.60.40.10:FF:000061">
    <property type="entry name" value="Dyslexia-associated protein KIAA0319 homolog"/>
    <property type="match status" value="2"/>
</dbReference>
<keyword evidence="7" id="KW-0325">Glycoprotein</keyword>
<dbReference type="PANTHER" id="PTHR46182:SF2">
    <property type="entry name" value="FI19480P1"/>
    <property type="match status" value="1"/>
</dbReference>
<evidence type="ECO:0000256" key="6">
    <source>
        <dbReference type="ARBA" id="ARBA00023136"/>
    </source>
</evidence>
<dbReference type="SMART" id="SM00089">
    <property type="entry name" value="PKD"/>
    <property type="match status" value="5"/>
</dbReference>
<comment type="caution">
    <text evidence="12">The sequence shown here is derived from an EMBL/GenBank/DDBJ whole genome shotgun (WGS) entry which is preliminary data.</text>
</comment>
<feature type="signal peptide" evidence="10">
    <location>
        <begin position="1"/>
        <end position="25"/>
    </location>
</feature>
<dbReference type="STRING" id="1965070.A0A443RRH5"/>
<feature type="region of interest" description="Disordered" evidence="8">
    <location>
        <begin position="133"/>
        <end position="152"/>
    </location>
</feature>
<feature type="domain" description="PKD/Chitinase" evidence="11">
    <location>
        <begin position="598"/>
        <end position="668"/>
    </location>
</feature>
<dbReference type="EMBL" id="NCKU01000027">
    <property type="protein sequence ID" value="RWS17862.1"/>
    <property type="molecule type" value="Genomic_DNA"/>
</dbReference>
<dbReference type="InterPro" id="IPR013980">
    <property type="entry name" value="MANSC_dom"/>
</dbReference>
<dbReference type="FunFam" id="2.60.40.10:FF:000257">
    <property type="entry name" value="Dyslexia-associated protein KIAA0319-like"/>
    <property type="match status" value="1"/>
</dbReference>
<evidence type="ECO:0000256" key="9">
    <source>
        <dbReference type="SAM" id="Phobius"/>
    </source>
</evidence>
<dbReference type="InterPro" id="IPR029865">
    <property type="entry name" value="KIAA0319-like"/>
</dbReference>
<keyword evidence="5 9" id="KW-1133">Transmembrane helix</keyword>
<keyword evidence="6 9" id="KW-0472">Membrane</keyword>
<dbReference type="Pfam" id="PF22352">
    <property type="entry name" value="K319L-like_PKD"/>
    <property type="match status" value="5"/>
</dbReference>
<evidence type="ECO:0000313" key="13">
    <source>
        <dbReference type="Proteomes" id="UP000285301"/>
    </source>
</evidence>
<keyword evidence="4" id="KW-0677">Repeat</keyword>
<feature type="domain" description="PKD/Chitinase" evidence="11">
    <location>
        <begin position="283"/>
        <end position="372"/>
    </location>
</feature>
<evidence type="ECO:0000256" key="3">
    <source>
        <dbReference type="ARBA" id="ARBA00022692"/>
    </source>
</evidence>
<feature type="domain" description="PKD/Chitinase" evidence="11">
    <location>
        <begin position="480"/>
        <end position="571"/>
    </location>
</feature>
<feature type="transmembrane region" description="Helical" evidence="9">
    <location>
        <begin position="935"/>
        <end position="957"/>
    </location>
</feature>
<dbReference type="Proteomes" id="UP000285301">
    <property type="component" value="Unassembled WGS sequence"/>
</dbReference>
<sequence>MICGDRCVSYLCLFFACNLLARYSCFPPSFDESSVLCPHKDYNKLRILRNYVPSKWNNAGSYWSPDGVKDLRSCIRSCCQSVNACDAVFFSQKTCFHILCHSDHSCHPKKVEDNGESEGDNQVAMVLIRSADKRRRVHHPDESSEDSLVLSTPDLSEKDAASNDLSSTIDFNEYATESFAGEEIENDSYKESREDKTDKNCLTEKVSVFCRKNEYCKAVNNHSKIGKCECLQKFTRNESGDCVPIAVETSVLSESIKSESGPSAVPVTLPTTSSTVAKIRQIVVSADGNKVIQLPEKSVSINAYAVPENSNYKYQWRLVSHPSNEETGQMQDANTNNVKLTNLRQGVYKLQVIVSTVSGDATGSAFVNVTVLPPKRVNKPPIVIIQPSNSTVQLPNKDTVLDGSSSTDDDKIVSYKWEPVSVPIGYQPPSGLEMNTPTLQLKNLTPGVFRYQLTVTDSDGAHNSTVATITVLKETDYPPTANAGPDVIINLPQNEVTLNGNMSTDDKGIVGWLWIRSPEDEKGKAVDMDGTTTPYLHLSKLDLGVYKFSLKVTDTANQTSTADVHVFVKPETNTAPIANAGENRQVSLPLENPLILDGTKSKDNSPKGIVKWNWRQLAGPKQAEIFNSTEPKTQVDSLIPGIFTFMLTVTNAKGVNATSLVNITVVQAKNLAPIANAGGDKTVVLPVSVLFVNGTNSKDDIGIVSYKWTREPDSLAAGKIIANSDTSPVLQLTDLVPGRYLFKLTVYDAQGVKSSDVAAIIVKPSQAYKDEIEVTLNTDITGFTEDQMLNIIKKFELLLNDGNSEQMKLSNVRLEPQSDTKRYYLLLKSGVFISSLLIWILYFIRVMLLFTVETASGKLVSGVEATKKLKRRLKNDPNLIIPQVLNLDTVLCQNDCSNHGTCDQYTKRCMCEAFWMEDIFRIYFGDKEPNCDWSILYVVIIAFMSIICISGLFWALVCFLTRKPSCKLKGPKLRRRFRHRTRRTMNSHRYTLLENNCNDAESSDLNDFDSVNNLEMNSHRNMKKKINFASDDSESDLTLFDSSTRNNILNRVRSEKKVNANKNCESNVKFSAVNNLVKDDFKVNA</sequence>
<reference evidence="12 13" key="1">
    <citation type="journal article" date="2018" name="Gigascience">
        <title>Genomes of trombidid mites reveal novel predicted allergens and laterally-transferred genes associated with secondary metabolism.</title>
        <authorList>
            <person name="Dong X."/>
            <person name="Chaisiri K."/>
            <person name="Xia D."/>
            <person name="Armstrong S.D."/>
            <person name="Fang Y."/>
            <person name="Donnelly M.J."/>
            <person name="Kadowaki T."/>
            <person name="McGarry J.W."/>
            <person name="Darby A.C."/>
            <person name="Makepeace B.L."/>
        </authorList>
    </citation>
    <scope>NUCLEOTIDE SEQUENCE [LARGE SCALE GENOMIC DNA]</scope>
    <source>
        <strain evidence="12">UoL-WK</strain>
    </source>
</reference>
<feature type="domain" description="PKD/Chitinase" evidence="11">
    <location>
        <begin position="674"/>
        <end position="765"/>
    </location>
</feature>
<evidence type="ECO:0000256" key="8">
    <source>
        <dbReference type="SAM" id="MobiDB-lite"/>
    </source>
</evidence>
<dbReference type="Gene3D" id="2.60.40.10">
    <property type="entry name" value="Immunoglobulins"/>
    <property type="match status" value="5"/>
</dbReference>
<proteinExistence type="predicted"/>
<dbReference type="PANTHER" id="PTHR46182">
    <property type="entry name" value="FI19480P1"/>
    <property type="match status" value="1"/>
</dbReference>
<feature type="domain" description="PKD/Chitinase" evidence="11">
    <location>
        <begin position="383"/>
        <end position="474"/>
    </location>
</feature>
<comment type="subcellular location">
    <subcellularLocation>
        <location evidence="1">Cell membrane</location>
    </subcellularLocation>
</comment>
<dbReference type="CDD" id="cd00146">
    <property type="entry name" value="PKD"/>
    <property type="match status" value="2"/>
</dbReference>
<evidence type="ECO:0000256" key="4">
    <source>
        <dbReference type="ARBA" id="ARBA00022737"/>
    </source>
</evidence>
<evidence type="ECO:0000313" key="12">
    <source>
        <dbReference type="EMBL" id="RWS17862.1"/>
    </source>
</evidence>
<dbReference type="InterPro" id="IPR022409">
    <property type="entry name" value="PKD/Chitinase_dom"/>
</dbReference>
<keyword evidence="2" id="KW-1003">Cell membrane</keyword>
<dbReference type="GO" id="GO:0005886">
    <property type="term" value="C:plasma membrane"/>
    <property type="evidence" value="ECO:0007669"/>
    <property type="project" value="UniProtKB-SubCell"/>
</dbReference>
<dbReference type="GO" id="GO:0031410">
    <property type="term" value="C:cytoplasmic vesicle"/>
    <property type="evidence" value="ECO:0007669"/>
    <property type="project" value="TreeGrafter"/>
</dbReference>
<dbReference type="GO" id="GO:0001764">
    <property type="term" value="P:neuron migration"/>
    <property type="evidence" value="ECO:0007669"/>
    <property type="project" value="TreeGrafter"/>
</dbReference>
<evidence type="ECO:0000256" key="7">
    <source>
        <dbReference type="ARBA" id="ARBA00023180"/>
    </source>
</evidence>
<dbReference type="SUPFAM" id="SSF49299">
    <property type="entry name" value="PKD domain"/>
    <property type="match status" value="4"/>
</dbReference>
<dbReference type="AlphaFoldDB" id="A0A443RRH5"/>